<proteinExistence type="predicted"/>
<sequence>MALCSVHHRKADAWTAEQCRELKEQSHTAEVSGRFEWMRHEVVGIVGGNFYHETPNMVVFRDQPIIWFDRDERGYLLLNIRMLSASGQPRTELIANDWEIRGDPLDVDSPPNGSSLRVQYANGDDVGVRFKVWESAEILEAVHPRILVLKDELDFPLVTAEVHMTVGGTNIRFDSKESQIDGGLLTGNVMSRCGAGLVFG</sequence>
<protein>
    <submittedName>
        <fullName evidence="1">Uncharacterized protein</fullName>
    </submittedName>
</protein>
<reference evidence="2" key="1">
    <citation type="journal article" date="2019" name="Int. J. Syst. Evol. Microbiol.">
        <title>The Global Catalogue of Microorganisms (GCM) 10K type strain sequencing project: providing services to taxonomists for standard genome sequencing and annotation.</title>
        <authorList>
            <consortium name="The Broad Institute Genomics Platform"/>
            <consortium name="The Broad Institute Genome Sequencing Center for Infectious Disease"/>
            <person name="Wu L."/>
            <person name="Ma J."/>
        </authorList>
    </citation>
    <scope>NUCLEOTIDE SEQUENCE [LARGE SCALE GENOMIC DNA]</scope>
    <source>
        <strain evidence="2">JCM 14917</strain>
    </source>
</reference>
<organism evidence="1 2">
    <name type="scientific">Arthrobacter parietis</name>
    <dbReference type="NCBI Taxonomy" id="271434"/>
    <lineage>
        <taxon>Bacteria</taxon>
        <taxon>Bacillati</taxon>
        <taxon>Actinomycetota</taxon>
        <taxon>Actinomycetes</taxon>
        <taxon>Micrococcales</taxon>
        <taxon>Micrococcaceae</taxon>
        <taxon>Arthrobacter</taxon>
    </lineage>
</organism>
<evidence type="ECO:0000313" key="1">
    <source>
        <dbReference type="EMBL" id="GAA2176677.1"/>
    </source>
</evidence>
<name>A0ABP5MPV4_9MICC</name>
<dbReference type="EMBL" id="BAAAON010000003">
    <property type="protein sequence ID" value="GAA2176677.1"/>
    <property type="molecule type" value="Genomic_DNA"/>
</dbReference>
<gene>
    <name evidence="1" type="ORF">GCM10009784_24110</name>
</gene>
<keyword evidence="2" id="KW-1185">Reference proteome</keyword>
<comment type="caution">
    <text evidence="1">The sequence shown here is derived from an EMBL/GenBank/DDBJ whole genome shotgun (WGS) entry which is preliminary data.</text>
</comment>
<evidence type="ECO:0000313" key="2">
    <source>
        <dbReference type="Proteomes" id="UP001500974"/>
    </source>
</evidence>
<dbReference type="Proteomes" id="UP001500974">
    <property type="component" value="Unassembled WGS sequence"/>
</dbReference>
<accession>A0ABP5MPV4</accession>